<dbReference type="AlphaFoldDB" id="A0AA38PD91"/>
<organism evidence="2 3">
    <name type="scientific">Lentinula raphanica</name>
    <dbReference type="NCBI Taxonomy" id="153919"/>
    <lineage>
        <taxon>Eukaryota</taxon>
        <taxon>Fungi</taxon>
        <taxon>Dikarya</taxon>
        <taxon>Basidiomycota</taxon>
        <taxon>Agaricomycotina</taxon>
        <taxon>Agaricomycetes</taxon>
        <taxon>Agaricomycetidae</taxon>
        <taxon>Agaricales</taxon>
        <taxon>Marasmiineae</taxon>
        <taxon>Omphalotaceae</taxon>
        <taxon>Lentinula</taxon>
    </lineage>
</organism>
<keyword evidence="1 2" id="KW-0808">Transferase</keyword>
<comment type="caution">
    <text evidence="2">The sequence shown here is derived from an EMBL/GenBank/DDBJ whole genome shotgun (WGS) entry which is preliminary data.</text>
</comment>
<dbReference type="InterPro" id="IPR023213">
    <property type="entry name" value="CAT-like_dom_sf"/>
</dbReference>
<dbReference type="EMBL" id="MU806074">
    <property type="protein sequence ID" value="KAJ3840550.1"/>
    <property type="molecule type" value="Genomic_DNA"/>
</dbReference>
<protein>
    <submittedName>
        <fullName evidence="2">Transferase</fullName>
    </submittedName>
</protein>
<dbReference type="Gene3D" id="3.30.559.10">
    <property type="entry name" value="Chloramphenicol acetyltransferase-like domain"/>
    <property type="match status" value="2"/>
</dbReference>
<evidence type="ECO:0000256" key="1">
    <source>
        <dbReference type="ARBA" id="ARBA00022679"/>
    </source>
</evidence>
<reference evidence="2" key="1">
    <citation type="submission" date="2022-08" db="EMBL/GenBank/DDBJ databases">
        <authorList>
            <consortium name="DOE Joint Genome Institute"/>
            <person name="Min B."/>
            <person name="Riley R."/>
            <person name="Sierra-Patev S."/>
            <person name="Naranjo-Ortiz M."/>
            <person name="Looney B."/>
            <person name="Konkel Z."/>
            <person name="Slot J.C."/>
            <person name="Sakamoto Y."/>
            <person name="Steenwyk J.L."/>
            <person name="Rokas A."/>
            <person name="Carro J."/>
            <person name="Camarero S."/>
            <person name="Ferreira P."/>
            <person name="Molpeceres G."/>
            <person name="Ruiz-Duenas F.J."/>
            <person name="Serrano A."/>
            <person name="Henrissat B."/>
            <person name="Drula E."/>
            <person name="Hughes K.W."/>
            <person name="Mata J.L."/>
            <person name="Ishikawa N.K."/>
            <person name="Vargas-Isla R."/>
            <person name="Ushijima S."/>
            <person name="Smith C.A."/>
            <person name="Ahrendt S."/>
            <person name="Andreopoulos W."/>
            <person name="He G."/>
            <person name="Labutti K."/>
            <person name="Lipzen A."/>
            <person name="Ng V."/>
            <person name="Sandor L."/>
            <person name="Barry K."/>
            <person name="Martinez A.T."/>
            <person name="Xiao Y."/>
            <person name="Gibbons J.G."/>
            <person name="Terashima K."/>
            <person name="Hibbett D.S."/>
            <person name="Grigoriev I.V."/>
        </authorList>
    </citation>
    <scope>NUCLEOTIDE SEQUENCE</scope>
    <source>
        <strain evidence="2">TFB9207</strain>
    </source>
</reference>
<evidence type="ECO:0000313" key="2">
    <source>
        <dbReference type="EMBL" id="KAJ3840550.1"/>
    </source>
</evidence>
<dbReference type="InterPro" id="IPR050317">
    <property type="entry name" value="Plant_Fungal_Acyltransferase"/>
</dbReference>
<accession>A0AA38PD91</accession>
<dbReference type="PANTHER" id="PTHR31642:SF310">
    <property type="entry name" value="FATTY ALCOHOL:CAFFEOYL-COA ACYLTRANSFERASE"/>
    <property type="match status" value="1"/>
</dbReference>
<keyword evidence="3" id="KW-1185">Reference proteome</keyword>
<sequence length="502" mass="54627">MSGQQIEALSSMFAKSLASSAPTSTEIIQPSTKRILQAPVTPFVESVRLCPFDILMPPINMRLAMVFKIAPASESDTQGSSASFEKEFEVVVAKLKASLADALELYPPVAGTIDRSPTDPAVITINCDGRGARFMTQVESRAYVESEHTLDGLSGTDLFGLDSSKTIFAVKLTLFSCGTIVMITSMHHQAADLASYMDFIRTWHQISRKELEEIVLPVTWSRDLKLATPVEIPPTMPGILILPPNLTSPPLIPALRIFDGLRWFISDAKLAQLKLDCTTLISTQDPVKFWISTSDAFTALVWGAMTRGRQDIPTKTPMFTNQDADLESLGVAVDGREMIGLGSPRAGSSSRFFGNLNLSVAVYHPRVDLLQTTLEATSRVALAIRKTIQDETTPDAIASRAAFIASQVEATRPVTNQRMVLEGDCRSTNWVKHDLSKFDFGLAPRVKPVSTALGTKTVYPAGMFLITRGSGGLIVATTVEKEADVLLSSDPLLTKYAEILKD</sequence>
<name>A0AA38PD91_9AGAR</name>
<proteinExistence type="predicted"/>
<dbReference type="GO" id="GO:0016747">
    <property type="term" value="F:acyltransferase activity, transferring groups other than amino-acyl groups"/>
    <property type="evidence" value="ECO:0007669"/>
    <property type="project" value="TreeGrafter"/>
</dbReference>
<dbReference type="Pfam" id="PF02458">
    <property type="entry name" value="Transferase"/>
    <property type="match status" value="1"/>
</dbReference>
<dbReference type="Proteomes" id="UP001163846">
    <property type="component" value="Unassembled WGS sequence"/>
</dbReference>
<gene>
    <name evidence="2" type="ORF">F5878DRAFT_708710</name>
</gene>
<evidence type="ECO:0000313" key="3">
    <source>
        <dbReference type="Proteomes" id="UP001163846"/>
    </source>
</evidence>
<dbReference type="PANTHER" id="PTHR31642">
    <property type="entry name" value="TRICHOTHECENE 3-O-ACETYLTRANSFERASE"/>
    <property type="match status" value="1"/>
</dbReference>